<evidence type="ECO:0000256" key="7">
    <source>
        <dbReference type="ARBA" id="ARBA00023008"/>
    </source>
</evidence>
<dbReference type="OrthoDB" id="2353937at2"/>
<evidence type="ECO:0000256" key="3">
    <source>
        <dbReference type="ARBA" id="ARBA00022692"/>
    </source>
</evidence>
<dbReference type="STRING" id="1300222.I532_20946"/>
<feature type="transmembrane region" description="Helical" evidence="10">
    <location>
        <begin position="430"/>
        <end position="447"/>
    </location>
</feature>
<dbReference type="GO" id="GO:0005886">
    <property type="term" value="C:plasma membrane"/>
    <property type="evidence" value="ECO:0007669"/>
    <property type="project" value="UniProtKB-SubCell"/>
</dbReference>
<evidence type="ECO:0000256" key="10">
    <source>
        <dbReference type="SAM" id="Phobius"/>
    </source>
</evidence>
<gene>
    <name evidence="14" type="ORF">I532_20946</name>
</gene>
<dbReference type="InterPro" id="IPR014756">
    <property type="entry name" value="Ig_E-set"/>
</dbReference>
<evidence type="ECO:0000259" key="12">
    <source>
        <dbReference type="Pfam" id="PF04234"/>
    </source>
</evidence>
<feature type="transmembrane region" description="Helical" evidence="10">
    <location>
        <begin position="399"/>
        <end position="418"/>
    </location>
</feature>
<evidence type="ECO:0000256" key="9">
    <source>
        <dbReference type="SAM" id="MobiDB-lite"/>
    </source>
</evidence>
<dbReference type="GO" id="GO:0005507">
    <property type="term" value="F:copper ion binding"/>
    <property type="evidence" value="ECO:0007669"/>
    <property type="project" value="InterPro"/>
</dbReference>
<dbReference type="InterPro" id="IPR014755">
    <property type="entry name" value="Cu-Rt/internalin_Ig-like"/>
</dbReference>
<dbReference type="InterPro" id="IPR032694">
    <property type="entry name" value="CopC/D"/>
</dbReference>
<keyword evidence="6 10" id="KW-1133">Transmembrane helix</keyword>
<evidence type="ECO:0000256" key="6">
    <source>
        <dbReference type="ARBA" id="ARBA00022989"/>
    </source>
</evidence>
<comment type="subcellular location">
    <subcellularLocation>
        <location evidence="1">Cell membrane</location>
        <topology evidence="1">Multi-pass membrane protein</topology>
    </subcellularLocation>
</comment>
<dbReference type="SUPFAM" id="SSF81296">
    <property type="entry name" value="E set domains"/>
    <property type="match status" value="1"/>
</dbReference>
<evidence type="ECO:0000313" key="14">
    <source>
        <dbReference type="EMBL" id="EMT50820.1"/>
    </source>
</evidence>
<protein>
    <submittedName>
        <fullName evidence="14">Copper resistance domain protein</fullName>
    </submittedName>
</protein>
<evidence type="ECO:0000313" key="15">
    <source>
        <dbReference type="Proteomes" id="UP000012081"/>
    </source>
</evidence>
<keyword evidence="7" id="KW-0186">Copper</keyword>
<feature type="signal peptide" evidence="11">
    <location>
        <begin position="1"/>
        <end position="24"/>
    </location>
</feature>
<reference evidence="14 15" key="1">
    <citation type="submission" date="2013-03" db="EMBL/GenBank/DDBJ databases">
        <title>Assembly of a new bacterial strain Brevibacillus borstelensis AK1.</title>
        <authorList>
            <person name="Rajan I."/>
            <person name="PoliReddy D."/>
            <person name="Sugumar T."/>
            <person name="Rathinam K."/>
            <person name="Alqarawi S."/>
            <person name="Khalil A.B."/>
            <person name="Sivakumar N."/>
        </authorList>
    </citation>
    <scope>NUCLEOTIDE SEQUENCE [LARGE SCALE GENOMIC DNA]</scope>
    <source>
        <strain evidence="14 15">AK1</strain>
    </source>
</reference>
<feature type="chain" id="PRO_5004095680" evidence="11">
    <location>
        <begin position="25"/>
        <end position="610"/>
    </location>
</feature>
<dbReference type="GO" id="GO:0042597">
    <property type="term" value="C:periplasmic space"/>
    <property type="evidence" value="ECO:0007669"/>
    <property type="project" value="InterPro"/>
</dbReference>
<dbReference type="PANTHER" id="PTHR34820">
    <property type="entry name" value="INNER MEMBRANE PROTEIN YEBZ"/>
    <property type="match status" value="1"/>
</dbReference>
<dbReference type="Proteomes" id="UP000012081">
    <property type="component" value="Unassembled WGS sequence"/>
</dbReference>
<feature type="compositionally biased region" description="Polar residues" evidence="9">
    <location>
        <begin position="211"/>
        <end position="234"/>
    </location>
</feature>
<accession>M8E5S1</accession>
<dbReference type="EMBL" id="APBN01000012">
    <property type="protein sequence ID" value="EMT50820.1"/>
    <property type="molecule type" value="Genomic_DNA"/>
</dbReference>
<dbReference type="InterPro" id="IPR008457">
    <property type="entry name" value="Cu-R_CopD_dom"/>
</dbReference>
<organism evidence="14 15">
    <name type="scientific">Brevibacillus borstelensis AK1</name>
    <dbReference type="NCBI Taxonomy" id="1300222"/>
    <lineage>
        <taxon>Bacteria</taxon>
        <taxon>Bacillati</taxon>
        <taxon>Bacillota</taxon>
        <taxon>Bacilli</taxon>
        <taxon>Bacillales</taxon>
        <taxon>Paenibacillaceae</taxon>
        <taxon>Brevibacillus</taxon>
    </lineage>
</organism>
<keyword evidence="4" id="KW-0479">Metal-binding</keyword>
<dbReference type="RefSeq" id="WP_003390807.1">
    <property type="nucleotide sequence ID" value="NZ_APBN01000012.1"/>
</dbReference>
<feature type="compositionally biased region" description="Polar residues" evidence="9">
    <location>
        <begin position="154"/>
        <end position="172"/>
    </location>
</feature>
<dbReference type="AlphaFoldDB" id="M8E5S1"/>
<dbReference type="PANTHER" id="PTHR34820:SF4">
    <property type="entry name" value="INNER MEMBRANE PROTEIN YEBZ"/>
    <property type="match status" value="1"/>
</dbReference>
<comment type="caution">
    <text evidence="14">The sequence shown here is derived from an EMBL/GenBank/DDBJ whole genome shotgun (WGS) entry which is preliminary data.</text>
</comment>
<keyword evidence="15" id="KW-1185">Reference proteome</keyword>
<evidence type="ECO:0000256" key="4">
    <source>
        <dbReference type="ARBA" id="ARBA00022723"/>
    </source>
</evidence>
<keyword evidence="5 11" id="KW-0732">Signal</keyword>
<evidence type="ECO:0000256" key="1">
    <source>
        <dbReference type="ARBA" id="ARBA00004651"/>
    </source>
</evidence>
<evidence type="ECO:0000259" key="13">
    <source>
        <dbReference type="Pfam" id="PF05425"/>
    </source>
</evidence>
<dbReference type="Pfam" id="PF05425">
    <property type="entry name" value="CopD"/>
    <property type="match status" value="1"/>
</dbReference>
<feature type="domain" description="Copper resistance protein D" evidence="13">
    <location>
        <begin position="495"/>
        <end position="601"/>
    </location>
</feature>
<feature type="transmembrane region" description="Helical" evidence="10">
    <location>
        <begin position="502"/>
        <end position="520"/>
    </location>
</feature>
<evidence type="ECO:0000256" key="8">
    <source>
        <dbReference type="ARBA" id="ARBA00023136"/>
    </source>
</evidence>
<feature type="domain" description="CopC" evidence="12">
    <location>
        <begin position="25"/>
        <end position="117"/>
    </location>
</feature>
<feature type="transmembrane region" description="Helical" evidence="10">
    <location>
        <begin position="317"/>
        <end position="336"/>
    </location>
</feature>
<dbReference type="Pfam" id="PF04234">
    <property type="entry name" value="CopC"/>
    <property type="match status" value="1"/>
</dbReference>
<proteinExistence type="predicted"/>
<feature type="transmembrane region" description="Helical" evidence="10">
    <location>
        <begin position="532"/>
        <end position="553"/>
    </location>
</feature>
<keyword evidence="2" id="KW-1003">Cell membrane</keyword>
<evidence type="ECO:0000256" key="5">
    <source>
        <dbReference type="ARBA" id="ARBA00022729"/>
    </source>
</evidence>
<feature type="region of interest" description="Disordered" evidence="9">
    <location>
        <begin position="120"/>
        <end position="288"/>
    </location>
</feature>
<feature type="compositionally biased region" description="Basic and acidic residues" evidence="9">
    <location>
        <begin position="175"/>
        <end position="186"/>
    </location>
</feature>
<dbReference type="Gene3D" id="2.60.40.1220">
    <property type="match status" value="1"/>
</dbReference>
<feature type="transmembrane region" description="Helical" evidence="10">
    <location>
        <begin position="584"/>
        <end position="603"/>
    </location>
</feature>
<dbReference type="GO" id="GO:0006825">
    <property type="term" value="P:copper ion transport"/>
    <property type="evidence" value="ECO:0007669"/>
    <property type="project" value="InterPro"/>
</dbReference>
<evidence type="ECO:0000256" key="2">
    <source>
        <dbReference type="ARBA" id="ARBA00022475"/>
    </source>
</evidence>
<keyword evidence="3 10" id="KW-0812">Transmembrane</keyword>
<feature type="transmembrane region" description="Helical" evidence="10">
    <location>
        <begin position="357"/>
        <end position="379"/>
    </location>
</feature>
<feature type="transmembrane region" description="Helical" evidence="10">
    <location>
        <begin position="459"/>
        <end position="482"/>
    </location>
</feature>
<sequence>MKRWLLYFCLCVCMVCSVPSFVYAHANVDQSSPQQESELQTSPKEIRISFTEEINANVSSLVLKTEQGEVVPGTFRAEGKKTLVMPVSSLKNGIYRVEWQVLSVDTHVTEGSFRFAVGVPLPKHRPADTVSLDGDETTEAAVPPPTALPAQEQEALNQSKNGPAKQNESASAATEKTKGSKSEEKAAPYADPKAASPQQEVKKAPVDSQDARQSQNTGSSQLAAPGTAGQSSSAEAHKNSVKAEQTSPADEAGQAPSVSISGVQANNGQQPSVTVGKGNGSSDAQVTKGESGVEIVADKFASPEDHNHEAHEAWNRWLRMADVLVAGGLGILVFLSRWEGFVRAIDTKWLHSRKVKLIIWLAMLFFAVSGAVRICLLADMLRLPGGFGENMLTLLRETMTGTIGWIRPLLCFLLLLAVRYTAHFRWGSTIAVIALFCTFPLTGHAMAGQERFASMTSDVLHMAAAVIWMGGLSGLTVLSFRLAMNPDGLIAMHKLMSQFAQLALYSVAVISGTGIVLGLLRFSQLQQLATTSYGLILTAKIGAFLLALLIAAFHRGRVMPRLTVLSGLQEKDALRLAKKLSWTLRLELIIVLAALILAGLLSATPPPIIR</sequence>
<dbReference type="PATRIC" id="fig|1300222.3.peg.4408"/>
<name>M8E5S1_9BACL</name>
<keyword evidence="8 10" id="KW-0472">Membrane</keyword>
<feature type="compositionally biased region" description="Polar residues" evidence="9">
    <location>
        <begin position="256"/>
        <end position="273"/>
    </location>
</feature>
<dbReference type="InterPro" id="IPR007348">
    <property type="entry name" value="CopC_dom"/>
</dbReference>
<dbReference type="GO" id="GO:0046688">
    <property type="term" value="P:response to copper ion"/>
    <property type="evidence" value="ECO:0007669"/>
    <property type="project" value="InterPro"/>
</dbReference>
<evidence type="ECO:0000256" key="11">
    <source>
        <dbReference type="SAM" id="SignalP"/>
    </source>
</evidence>